<accession>A0A835ZAR8</accession>
<evidence type="ECO:0000256" key="1">
    <source>
        <dbReference type="SAM" id="Coils"/>
    </source>
</evidence>
<gene>
    <name evidence="3" type="ORF">JKP88DRAFT_243019</name>
</gene>
<name>A0A835ZAR8_9STRA</name>
<sequence length="938" mass="95949">MRTPPPDCAMCAAAVCQHCMRAVDFENRWHPVPRQQFNAASVAADGSDAVAAWSIDASADLTRADGRDCVRYRAQVFGERKQHGGHVSALSSSQLQYNLNGLGLSPARAAQAARMPASAPHHQIRAVAAAAPLDPAPPPSLQPRNMPRQTIVRTHYSSSRTEARPAANRDGFVETSTLAANSLNNWGLAGAAATLPTCAVRVRQRSAPPDMRSRWRQRSIQRRRPHCSDPRCPIGPPAAAVAHSLFIETDRAFKLLSAAACAARAPAGAASRGPPLPSRSHRVKRAQAHAHLVTLGIRAVILYQEAEEERAAEAVQAAQLEMEAAEARVIEAAMAAAAPPDEPVSTVSEEALTDVDQEPCPAAAATAAAAAAADDSAAAADNSAAATASPTRRAASSLAAARAYLGKGGRLRRGSSLHSVLARADRGGGSGSGRQPSRASLEEATAALSNARRSVEMAAAAAAAAMQGATAEDATAAAMADRPSFATNGSEAADLSQFDRLTPFSALSRGRSMSALRSLRGSMGMRTPSSKALDSSGRRSGGGSARTSASGHRSRPASAGGSGGGGGGEGVGGVGGSGPVVGALDEADWRAAPDSPSGVSINPLMDVRGPLDESMSDGGDSAFEVDEDELEVAPSAMGRLQGAAGRASGAGERCEGRRRRCLTLQQRSITQSFLTLTDLYACVPPRRFRADAAPSAKHKALAALMAAADDDDTAVGSPDSVPPQFAALTSSPLAADAAAAARKRPFAAEAPVAPAPASAGSAENGADDDAASDAGDGDGGGDGGDDAAAAAAAGAVAARRAAAAAATDALLAALFGSGAEAVKHARITGHARTVPLRLTVKKSLGRDASTLLEAARAGQLNWSSLRVQWGPSKGMGRGGRKVALADVTAVKTLTTARTSFSDDRLVMIVSPARILELEFKSTATRDAFVILLRRNLYL</sequence>
<feature type="compositionally biased region" description="Low complexity" evidence="2">
    <location>
        <begin position="749"/>
        <end position="764"/>
    </location>
</feature>
<comment type="caution">
    <text evidence="3">The sequence shown here is derived from an EMBL/GenBank/DDBJ whole genome shotgun (WGS) entry which is preliminary data.</text>
</comment>
<keyword evidence="4" id="KW-1185">Reference proteome</keyword>
<feature type="region of interest" description="Disordered" evidence="2">
    <location>
        <begin position="415"/>
        <end position="439"/>
    </location>
</feature>
<feature type="compositionally biased region" description="Basic residues" evidence="2">
    <location>
        <begin position="214"/>
        <end position="225"/>
    </location>
</feature>
<dbReference type="Proteomes" id="UP000664859">
    <property type="component" value="Unassembled WGS sequence"/>
</dbReference>
<evidence type="ECO:0000313" key="3">
    <source>
        <dbReference type="EMBL" id="KAG5190326.1"/>
    </source>
</evidence>
<feature type="compositionally biased region" description="Gly residues" evidence="2">
    <location>
        <begin position="560"/>
        <end position="579"/>
    </location>
</feature>
<evidence type="ECO:0000256" key="2">
    <source>
        <dbReference type="SAM" id="MobiDB-lite"/>
    </source>
</evidence>
<dbReference type="EMBL" id="JAFCMP010000035">
    <property type="protein sequence ID" value="KAG5190326.1"/>
    <property type="molecule type" value="Genomic_DNA"/>
</dbReference>
<feature type="region of interest" description="Disordered" evidence="2">
    <location>
        <begin position="519"/>
        <end position="621"/>
    </location>
</feature>
<feature type="region of interest" description="Disordered" evidence="2">
    <location>
        <begin position="749"/>
        <end position="787"/>
    </location>
</feature>
<organism evidence="3 4">
    <name type="scientific">Tribonema minus</name>
    <dbReference type="NCBI Taxonomy" id="303371"/>
    <lineage>
        <taxon>Eukaryota</taxon>
        <taxon>Sar</taxon>
        <taxon>Stramenopiles</taxon>
        <taxon>Ochrophyta</taxon>
        <taxon>PX clade</taxon>
        <taxon>Xanthophyceae</taxon>
        <taxon>Tribonematales</taxon>
        <taxon>Tribonemataceae</taxon>
        <taxon>Tribonema</taxon>
    </lineage>
</organism>
<feature type="compositionally biased region" description="Low complexity" evidence="2">
    <location>
        <begin position="545"/>
        <end position="559"/>
    </location>
</feature>
<reference evidence="3" key="1">
    <citation type="submission" date="2021-02" db="EMBL/GenBank/DDBJ databases">
        <title>First Annotated Genome of the Yellow-green Alga Tribonema minus.</title>
        <authorList>
            <person name="Mahan K.M."/>
        </authorList>
    </citation>
    <scope>NUCLEOTIDE SEQUENCE</scope>
    <source>
        <strain evidence="3">UTEX B ZZ1240</strain>
    </source>
</reference>
<keyword evidence="1" id="KW-0175">Coiled coil</keyword>
<feature type="coiled-coil region" evidence="1">
    <location>
        <begin position="303"/>
        <end position="335"/>
    </location>
</feature>
<protein>
    <submittedName>
        <fullName evidence="3">Uncharacterized protein</fullName>
    </submittedName>
</protein>
<dbReference type="AlphaFoldDB" id="A0A835ZAR8"/>
<proteinExistence type="predicted"/>
<feature type="region of interest" description="Disordered" evidence="2">
    <location>
        <begin position="203"/>
        <end position="231"/>
    </location>
</feature>
<evidence type="ECO:0000313" key="4">
    <source>
        <dbReference type="Proteomes" id="UP000664859"/>
    </source>
</evidence>